<evidence type="ECO:0000256" key="1">
    <source>
        <dbReference type="ARBA" id="ARBA00001917"/>
    </source>
</evidence>
<dbReference type="RefSeq" id="WP_094787173.1">
    <property type="nucleotide sequence ID" value="NZ_NDXW01000001.1"/>
</dbReference>
<dbReference type="InterPro" id="IPR050712">
    <property type="entry name" value="NAD(P)H-dep_reductase"/>
</dbReference>
<comment type="cofactor">
    <cofactor evidence="1">
        <name>FMN</name>
        <dbReference type="ChEBI" id="CHEBI:58210"/>
    </cofactor>
</comment>
<keyword evidence="5" id="KW-1185">Reference proteome</keyword>
<comment type="caution">
    <text evidence="4">The sequence shown here is derived from an EMBL/GenBank/DDBJ whole genome shotgun (WGS) entry which is preliminary data.</text>
</comment>
<keyword evidence="2" id="KW-0285">Flavoprotein</keyword>
<name>A0A4P9VM52_9GAMM</name>
<gene>
    <name evidence="4" type="ORF">B9G39_11095</name>
</gene>
<evidence type="ECO:0000313" key="5">
    <source>
        <dbReference type="Proteomes" id="UP000257039"/>
    </source>
</evidence>
<reference evidence="4 5" key="1">
    <citation type="submission" date="2017-04" db="EMBL/GenBank/DDBJ databases">
        <title>Draft genome sequence of Zooshikella ganghwensis VG4 isolated from Red Sea sediments.</title>
        <authorList>
            <person name="Rehman Z."/>
            <person name="Alam I."/>
            <person name="Kamau A."/>
            <person name="Bajic V."/>
            <person name="Leiknes T."/>
        </authorList>
    </citation>
    <scope>NUCLEOTIDE SEQUENCE [LARGE SCALE GENOMIC DNA]</scope>
    <source>
        <strain evidence="4 5">VG4</strain>
    </source>
</reference>
<evidence type="ECO:0000256" key="2">
    <source>
        <dbReference type="ARBA" id="ARBA00022643"/>
    </source>
</evidence>
<dbReference type="InterPro" id="IPR005025">
    <property type="entry name" value="FMN_Rdtase-like_dom"/>
</dbReference>
<evidence type="ECO:0000259" key="3">
    <source>
        <dbReference type="Pfam" id="PF03358"/>
    </source>
</evidence>
<dbReference type="PANTHER" id="PTHR30543">
    <property type="entry name" value="CHROMATE REDUCTASE"/>
    <property type="match status" value="1"/>
</dbReference>
<dbReference type="EMBL" id="NDXW01000001">
    <property type="protein sequence ID" value="RDH43946.1"/>
    <property type="molecule type" value="Genomic_DNA"/>
</dbReference>
<feature type="domain" description="NADPH-dependent FMN reductase-like" evidence="3">
    <location>
        <begin position="1"/>
        <end position="141"/>
    </location>
</feature>
<dbReference type="PANTHER" id="PTHR30543:SF21">
    <property type="entry name" value="NAD(P)H-DEPENDENT FMN REDUCTASE LOT6"/>
    <property type="match status" value="1"/>
</dbReference>
<proteinExistence type="predicted"/>
<dbReference type="Proteomes" id="UP000257039">
    <property type="component" value="Unassembled WGS sequence"/>
</dbReference>
<dbReference type="InterPro" id="IPR029039">
    <property type="entry name" value="Flavoprotein-like_sf"/>
</dbReference>
<keyword evidence="2" id="KW-0288">FMN</keyword>
<dbReference type="Gene3D" id="3.40.50.360">
    <property type="match status" value="1"/>
</dbReference>
<sequence length="179" mass="19638">MEVLFINGSLSKKSYTQALITYLSSLFDQTHQLREWSFKEAPLPFMIPEFYGCDTRTHPNENVRSFFEAVISANVIVLASPTYHGTISGVLKNALDYLQKGIFSGKTVVAISVGGGIRVSAQTCEAIRSVVRALGSNCLVDAIASGAPDFKENENVINLIDPVIQSRCRAIVDEIISRH</sequence>
<dbReference type="GO" id="GO:0005829">
    <property type="term" value="C:cytosol"/>
    <property type="evidence" value="ECO:0007669"/>
    <property type="project" value="TreeGrafter"/>
</dbReference>
<dbReference type="Pfam" id="PF03358">
    <property type="entry name" value="FMN_red"/>
    <property type="match status" value="1"/>
</dbReference>
<organism evidence="4 5">
    <name type="scientific">Zooshikella ganghwensis</name>
    <dbReference type="NCBI Taxonomy" id="202772"/>
    <lineage>
        <taxon>Bacteria</taxon>
        <taxon>Pseudomonadati</taxon>
        <taxon>Pseudomonadota</taxon>
        <taxon>Gammaproteobacteria</taxon>
        <taxon>Oceanospirillales</taxon>
        <taxon>Zooshikellaceae</taxon>
        <taxon>Zooshikella</taxon>
    </lineage>
</organism>
<evidence type="ECO:0000313" key="4">
    <source>
        <dbReference type="EMBL" id="RDH43946.1"/>
    </source>
</evidence>
<dbReference type="GO" id="GO:0010181">
    <property type="term" value="F:FMN binding"/>
    <property type="evidence" value="ECO:0007669"/>
    <property type="project" value="TreeGrafter"/>
</dbReference>
<dbReference type="GO" id="GO:0016491">
    <property type="term" value="F:oxidoreductase activity"/>
    <property type="evidence" value="ECO:0007669"/>
    <property type="project" value="InterPro"/>
</dbReference>
<dbReference type="AlphaFoldDB" id="A0A4P9VM52"/>
<dbReference type="SUPFAM" id="SSF52218">
    <property type="entry name" value="Flavoproteins"/>
    <property type="match status" value="1"/>
</dbReference>
<accession>A0A4P9VM52</accession>
<protein>
    <submittedName>
        <fullName evidence="4">NAD(P)H-dependent oxidoreductase</fullName>
    </submittedName>
</protein>